<dbReference type="PANTHER" id="PTHR43581">
    <property type="entry name" value="ATP/GTP PHOSPHATASE"/>
    <property type="match status" value="1"/>
</dbReference>
<dbReference type="Pfam" id="PF12476">
    <property type="entry name" value="DUF3696"/>
    <property type="match status" value="1"/>
</dbReference>
<dbReference type="InterPro" id="IPR027417">
    <property type="entry name" value="P-loop_NTPase"/>
</dbReference>
<feature type="domain" description="DUF3696" evidence="1">
    <location>
        <begin position="300"/>
        <end position="350"/>
    </location>
</feature>
<evidence type="ECO:0000259" key="1">
    <source>
        <dbReference type="Pfam" id="PF12476"/>
    </source>
</evidence>
<reference evidence="3 4" key="1">
    <citation type="submission" date="2019-03" db="EMBL/GenBank/DDBJ databases">
        <authorList>
            <person name="Yang Y."/>
        </authorList>
    </citation>
    <scope>NUCLEOTIDE SEQUENCE [LARGE SCALE GENOMIC DNA]</scope>
    <source>
        <strain evidence="3 4">ASL-1</strain>
    </source>
</reference>
<dbReference type="InterPro" id="IPR003959">
    <property type="entry name" value="ATPase_AAA_core"/>
</dbReference>
<keyword evidence="4" id="KW-1185">Reference proteome</keyword>
<dbReference type="EMBL" id="SORX01000001">
    <property type="protein sequence ID" value="TFE03850.1"/>
    <property type="molecule type" value="Genomic_DNA"/>
</dbReference>
<dbReference type="PIRSF" id="PIRSF034888">
    <property type="entry name" value="P-loop_UCP034888"/>
    <property type="match status" value="1"/>
</dbReference>
<organism evidence="3 4">
    <name type="scientific">Jeotgalibacillus salarius</name>
    <dbReference type="NCBI Taxonomy" id="546023"/>
    <lineage>
        <taxon>Bacteria</taxon>
        <taxon>Bacillati</taxon>
        <taxon>Bacillota</taxon>
        <taxon>Bacilli</taxon>
        <taxon>Bacillales</taxon>
        <taxon>Caryophanaceae</taxon>
        <taxon>Jeotgalibacillus</taxon>
    </lineage>
</organism>
<comment type="caution">
    <text evidence="3">The sequence shown here is derived from an EMBL/GenBank/DDBJ whole genome shotgun (WGS) entry which is preliminary data.</text>
</comment>
<dbReference type="SUPFAM" id="SSF52540">
    <property type="entry name" value="P-loop containing nucleoside triphosphate hydrolases"/>
    <property type="match status" value="1"/>
</dbReference>
<evidence type="ECO:0000313" key="3">
    <source>
        <dbReference type="EMBL" id="TFE03850.1"/>
    </source>
</evidence>
<gene>
    <name evidence="3" type="ORF">E2626_00550</name>
</gene>
<dbReference type="InterPro" id="IPR014592">
    <property type="entry name" value="P-loop_UCP034888"/>
</dbReference>
<dbReference type="OrthoDB" id="2456553at2"/>
<feature type="domain" description="ATPase AAA-type core" evidence="2">
    <location>
        <begin position="23"/>
        <end position="287"/>
    </location>
</feature>
<dbReference type="PANTHER" id="PTHR43581:SF2">
    <property type="entry name" value="EXCINUCLEASE ATPASE SUBUNIT"/>
    <property type="match status" value="1"/>
</dbReference>
<name>A0A4Y8LMM7_9BACL</name>
<accession>A0A4Y8LMM7</accession>
<dbReference type="Proteomes" id="UP000297776">
    <property type="component" value="Unassembled WGS sequence"/>
</dbReference>
<evidence type="ECO:0000259" key="2">
    <source>
        <dbReference type="Pfam" id="PF13304"/>
    </source>
</evidence>
<proteinExistence type="predicted"/>
<dbReference type="Gene3D" id="3.40.50.300">
    <property type="entry name" value="P-loop containing nucleotide triphosphate hydrolases"/>
    <property type="match status" value="1"/>
</dbReference>
<protein>
    <submittedName>
        <fullName evidence="3">DUF3696 domain-containing protein</fullName>
    </submittedName>
</protein>
<dbReference type="InterPro" id="IPR022532">
    <property type="entry name" value="DUF3696"/>
</dbReference>
<dbReference type="RefSeq" id="WP_134378554.1">
    <property type="nucleotide sequence ID" value="NZ_SORX01000001.1"/>
</dbReference>
<dbReference type="InterPro" id="IPR051396">
    <property type="entry name" value="Bact_Antivir_Def_Nuclease"/>
</dbReference>
<dbReference type="GO" id="GO:0016887">
    <property type="term" value="F:ATP hydrolysis activity"/>
    <property type="evidence" value="ECO:0007669"/>
    <property type="project" value="InterPro"/>
</dbReference>
<dbReference type="Pfam" id="PF13304">
    <property type="entry name" value="AAA_21"/>
    <property type="match status" value="1"/>
</dbReference>
<dbReference type="AlphaFoldDB" id="A0A4Y8LMM7"/>
<evidence type="ECO:0000313" key="4">
    <source>
        <dbReference type="Proteomes" id="UP000297776"/>
    </source>
</evidence>
<sequence length="353" mass="40296">MITNLTINGLKSFDETSLELNNFTLLVGMNSAGKSTVIQALLLAIQNITDDGRSPLNGRLVSLGEFSDARNFIKNAKSFSIKLSSQFEDLSLNFFEDDGIVQCEINPNQNELTRYLNQKNKKIHYISSKRIGSQDLYGKNFEKNNDFGILGEYAIDFYESNKQKMVEEYLIKDKNVGYTLALQLNYWLKHIVNSELITEDIKDTDKVKAKFLSVNNRYVRPKNIGSGLSYIVAILVSALTSKKDDLIIIENPEIHLHPRAQSKLTEFLTFISDKGIRFIIETHSDHIFNGVRKSIYNKNISKEKVSTYFFSIDDKEMVTNSVRIEFNNNGNVINHQDGLFDQFDDDLDELLGL</sequence>
<dbReference type="GO" id="GO:0005524">
    <property type="term" value="F:ATP binding"/>
    <property type="evidence" value="ECO:0007669"/>
    <property type="project" value="InterPro"/>
</dbReference>